<dbReference type="Proteomes" id="UP000224987">
    <property type="component" value="Segment"/>
</dbReference>
<accession>A0A1W6JN92</accession>
<proteinExistence type="predicted"/>
<protein>
    <submittedName>
        <fullName evidence="1">Uncharacterized protein</fullName>
    </submittedName>
</protein>
<gene>
    <name evidence="1" type="ORF">LW81_131</name>
</gene>
<reference evidence="1 2" key="1">
    <citation type="journal article" date="2017" name="Viruses">
        <title>Phage Biodiversity in Artisanal Cheese Wheys Reflects the Complexity of the Fermentation Process.</title>
        <authorList>
            <person name="Mahony J."/>
            <person name="Moscarelli A."/>
            <person name="Kelleher P."/>
            <person name="Lugli G.A."/>
            <person name="Ventura M."/>
            <person name="Settanni L."/>
            <person name="van Sinderen D."/>
        </authorList>
    </citation>
    <scope>NUCLEOTIDE SEQUENCE [LARGE SCALE GENOMIC DNA]</scope>
</reference>
<organism evidence="1 2">
    <name type="scientific">Lactococcus phage LW81</name>
    <dbReference type="NCBI Taxonomy" id="1965482"/>
    <lineage>
        <taxon>Viruses</taxon>
        <taxon>Duplodnaviria</taxon>
        <taxon>Heunggongvirae</taxon>
        <taxon>Uroviricota</taxon>
        <taxon>Caudoviricetes</taxon>
        <taxon>Audreyjarvisvirus</taxon>
        <taxon>Audreyjarvisvirus LW81</taxon>
    </lineage>
</organism>
<sequence length="93" mass="11083">MESIDVKFTIGVDEDWDEKFRLLDMNCYYDFDISQKLEMLDVIRKGLIEKEIFEVTKMINNLHHLHHSRQKAELIKLIDVQTKLFEGLKNNGN</sequence>
<name>A0A1W6JN92_9CAUD</name>
<evidence type="ECO:0000313" key="2">
    <source>
        <dbReference type="Proteomes" id="UP000224987"/>
    </source>
</evidence>
<keyword evidence="2" id="KW-1185">Reference proteome</keyword>
<evidence type="ECO:0000313" key="1">
    <source>
        <dbReference type="EMBL" id="ARM67701.1"/>
    </source>
</evidence>
<dbReference type="EMBL" id="KY554777">
    <property type="protein sequence ID" value="ARM67701.1"/>
    <property type="molecule type" value="Genomic_DNA"/>
</dbReference>